<proteinExistence type="predicted"/>
<organism evidence="2 3">
    <name type="scientific">Portunus trituberculatus</name>
    <name type="common">Swimming crab</name>
    <name type="synonym">Neptunus trituberculatus</name>
    <dbReference type="NCBI Taxonomy" id="210409"/>
    <lineage>
        <taxon>Eukaryota</taxon>
        <taxon>Metazoa</taxon>
        <taxon>Ecdysozoa</taxon>
        <taxon>Arthropoda</taxon>
        <taxon>Crustacea</taxon>
        <taxon>Multicrustacea</taxon>
        <taxon>Malacostraca</taxon>
        <taxon>Eumalacostraca</taxon>
        <taxon>Eucarida</taxon>
        <taxon>Decapoda</taxon>
        <taxon>Pleocyemata</taxon>
        <taxon>Brachyura</taxon>
        <taxon>Eubrachyura</taxon>
        <taxon>Portunoidea</taxon>
        <taxon>Portunidae</taxon>
        <taxon>Portuninae</taxon>
        <taxon>Portunus</taxon>
    </lineage>
</organism>
<feature type="transmembrane region" description="Helical" evidence="1">
    <location>
        <begin position="97"/>
        <end position="117"/>
    </location>
</feature>
<evidence type="ECO:0000313" key="3">
    <source>
        <dbReference type="Proteomes" id="UP000324222"/>
    </source>
</evidence>
<keyword evidence="1" id="KW-0472">Membrane</keyword>
<dbReference type="AlphaFoldDB" id="A0A5B7K394"/>
<accession>A0A5B7K394</accession>
<comment type="caution">
    <text evidence="2">The sequence shown here is derived from an EMBL/GenBank/DDBJ whole genome shotgun (WGS) entry which is preliminary data.</text>
</comment>
<evidence type="ECO:0000313" key="2">
    <source>
        <dbReference type="EMBL" id="MPD04822.1"/>
    </source>
</evidence>
<name>A0A5B7K394_PORTR</name>
<dbReference type="EMBL" id="VSRR010143010">
    <property type="protein sequence ID" value="MPD04822.1"/>
    <property type="molecule type" value="Genomic_DNA"/>
</dbReference>
<keyword evidence="1" id="KW-1133">Transmembrane helix</keyword>
<reference evidence="2 3" key="1">
    <citation type="submission" date="2019-05" db="EMBL/GenBank/DDBJ databases">
        <title>Another draft genome of Portunus trituberculatus and its Hox gene families provides insights of decapod evolution.</title>
        <authorList>
            <person name="Jeong J.-H."/>
            <person name="Song I."/>
            <person name="Kim S."/>
            <person name="Choi T."/>
            <person name="Kim D."/>
            <person name="Ryu S."/>
            <person name="Kim W."/>
        </authorList>
    </citation>
    <scope>NUCLEOTIDE SEQUENCE [LARGE SCALE GENOMIC DNA]</scope>
    <source>
        <tissue evidence="2">Muscle</tissue>
    </source>
</reference>
<gene>
    <name evidence="2" type="ORF">E2C01_100533</name>
</gene>
<keyword evidence="1" id="KW-0812">Transmembrane</keyword>
<dbReference type="Proteomes" id="UP000324222">
    <property type="component" value="Unassembled WGS sequence"/>
</dbReference>
<evidence type="ECO:0000256" key="1">
    <source>
        <dbReference type="SAM" id="Phobius"/>
    </source>
</evidence>
<protein>
    <submittedName>
        <fullName evidence="2">Uncharacterized protein</fullName>
    </submittedName>
</protein>
<keyword evidence="3" id="KW-1185">Reference proteome</keyword>
<feature type="transmembrane region" description="Helical" evidence="1">
    <location>
        <begin position="59"/>
        <end position="77"/>
    </location>
</feature>
<sequence length="132" mass="14581">MGYGEGRSGGVGSGGVRSDGLETGAVEFSELANKTPANELPAQMRRTNRRAPSLAPRRALLGLLYPLTSLHLCWLRVGSSYRCLFLRVSSHVRHSALYTSVTILHVCNLFLFIRFGYVCFQIPINSACLFFL</sequence>